<dbReference type="InterPro" id="IPR036249">
    <property type="entry name" value="Thioredoxin-like_sf"/>
</dbReference>
<gene>
    <name evidence="1" type="ORF">ET33_08950</name>
</gene>
<dbReference type="EMBL" id="JNVM01000016">
    <property type="protein sequence ID" value="KEQ24401.1"/>
    <property type="molecule type" value="Genomic_DNA"/>
</dbReference>
<dbReference type="AlphaFoldDB" id="A0A081P128"/>
<keyword evidence="2" id="KW-1185">Reference proteome</keyword>
<comment type="caution">
    <text evidence="1">The sequence shown here is derived from an EMBL/GenBank/DDBJ whole genome shotgun (WGS) entry which is preliminary data.</text>
</comment>
<dbReference type="SUPFAM" id="SSF52833">
    <property type="entry name" value="Thioredoxin-like"/>
    <property type="match status" value="1"/>
</dbReference>
<evidence type="ECO:0000313" key="2">
    <source>
        <dbReference type="Proteomes" id="UP000028123"/>
    </source>
</evidence>
<dbReference type="Pfam" id="PF11009">
    <property type="entry name" value="BrxC"/>
    <property type="match status" value="1"/>
</dbReference>
<reference evidence="1 2" key="1">
    <citation type="submission" date="2014-06" db="EMBL/GenBank/DDBJ databases">
        <title>Draft genome sequence of Paenibacillus sp. MSt1.</title>
        <authorList>
            <person name="Aw Y.K."/>
            <person name="Ong K.S."/>
            <person name="Gan H.M."/>
            <person name="Lee S.M."/>
        </authorList>
    </citation>
    <scope>NUCLEOTIDE SEQUENCE [LARGE SCALE GENOMIC DNA]</scope>
    <source>
        <strain evidence="1 2">MSt1</strain>
    </source>
</reference>
<dbReference type="RefSeq" id="WP_036685583.1">
    <property type="nucleotide sequence ID" value="NZ_JNVM01000016.1"/>
</dbReference>
<organism evidence="1 2">
    <name type="scientific">Paenibacillus tyrfis</name>
    <dbReference type="NCBI Taxonomy" id="1501230"/>
    <lineage>
        <taxon>Bacteria</taxon>
        <taxon>Bacillati</taxon>
        <taxon>Bacillota</taxon>
        <taxon>Bacilli</taxon>
        <taxon>Bacillales</taxon>
        <taxon>Paenibacillaceae</taxon>
        <taxon>Paenibacillus</taxon>
    </lineage>
</organism>
<protein>
    <submittedName>
        <fullName evidence="1">General stress protein</fullName>
    </submittedName>
</protein>
<dbReference type="Proteomes" id="UP000028123">
    <property type="component" value="Unassembled WGS sequence"/>
</dbReference>
<evidence type="ECO:0000313" key="1">
    <source>
        <dbReference type="EMBL" id="KEQ24401.1"/>
    </source>
</evidence>
<sequence>MAQWKEITTNEEWEQLLTATTEQPIVVLKHSTACPVSFNALQEYEAYLGKTPNPDVEYVLVKVIESRPVSNQIAEDTGVKHASPQILYIKNKETIWNTSHWAITEEHMTAVLN</sequence>
<name>A0A081P128_9BACL</name>
<dbReference type="InterPro" id="IPR022551">
    <property type="entry name" value="BrxC"/>
</dbReference>
<proteinExistence type="predicted"/>
<accession>A0A081P128</accession>
<dbReference type="OrthoDB" id="677051at2"/>
<dbReference type="eggNOG" id="COG3118">
    <property type="taxonomic scope" value="Bacteria"/>
</dbReference>
<dbReference type="NCBIfam" id="TIGR04019">
    <property type="entry name" value="B_thiol_YtxJ"/>
    <property type="match status" value="1"/>
</dbReference>
<dbReference type="Gene3D" id="3.40.30.10">
    <property type="entry name" value="Glutaredoxin"/>
    <property type="match status" value="1"/>
</dbReference>